<protein>
    <recommendedName>
        <fullName evidence="3">DUF47 domain-containing protein</fullName>
    </recommendedName>
</protein>
<gene>
    <name evidence="2" type="ORF">SDC9_199798</name>
</gene>
<evidence type="ECO:0000256" key="1">
    <source>
        <dbReference type="ARBA" id="ARBA00008591"/>
    </source>
</evidence>
<name>A0A645IUS3_9ZZZZ</name>
<sequence>MDSIVDCMEEVSNRFQVFEVKTIKPEAVVLADMTLQSIRELETMFRHLAELKKNSIVMEQIIEVNRIENEGDVVYRKALSTLFREEKDPIELIKWKHLYEQIEESIDCCENVANILEGVVMKYA</sequence>
<dbReference type="InterPro" id="IPR038078">
    <property type="entry name" value="PhoU-like_sf"/>
</dbReference>
<reference evidence="2" key="1">
    <citation type="submission" date="2019-08" db="EMBL/GenBank/DDBJ databases">
        <authorList>
            <person name="Kucharzyk K."/>
            <person name="Murdoch R.W."/>
            <person name="Higgins S."/>
            <person name="Loffler F."/>
        </authorList>
    </citation>
    <scope>NUCLEOTIDE SEQUENCE</scope>
</reference>
<dbReference type="PANTHER" id="PTHR37298:SF1">
    <property type="entry name" value="UPF0111 PROTEIN YKAA"/>
    <property type="match status" value="1"/>
</dbReference>
<dbReference type="AlphaFoldDB" id="A0A645IUS3"/>
<proteinExistence type="inferred from homology"/>
<comment type="caution">
    <text evidence="2">The sequence shown here is derived from an EMBL/GenBank/DDBJ whole genome shotgun (WGS) entry which is preliminary data.</text>
</comment>
<evidence type="ECO:0000313" key="2">
    <source>
        <dbReference type="EMBL" id="MPN52144.1"/>
    </source>
</evidence>
<dbReference type="EMBL" id="VSSQ01117969">
    <property type="protein sequence ID" value="MPN52144.1"/>
    <property type="molecule type" value="Genomic_DNA"/>
</dbReference>
<dbReference type="InterPro" id="IPR018445">
    <property type="entry name" value="Put_Phosphate_transp_reg"/>
</dbReference>
<dbReference type="InterPro" id="IPR052912">
    <property type="entry name" value="UPF0111_domain"/>
</dbReference>
<comment type="similarity">
    <text evidence="1">Belongs to the UPF0111 family.</text>
</comment>
<evidence type="ECO:0008006" key="3">
    <source>
        <dbReference type="Google" id="ProtNLM"/>
    </source>
</evidence>
<dbReference type="PANTHER" id="PTHR37298">
    <property type="entry name" value="UPF0111 PROTEIN YKAA"/>
    <property type="match status" value="1"/>
</dbReference>
<accession>A0A645IUS3</accession>
<organism evidence="2">
    <name type="scientific">bioreactor metagenome</name>
    <dbReference type="NCBI Taxonomy" id="1076179"/>
    <lineage>
        <taxon>unclassified sequences</taxon>
        <taxon>metagenomes</taxon>
        <taxon>ecological metagenomes</taxon>
    </lineage>
</organism>
<dbReference type="Pfam" id="PF01865">
    <property type="entry name" value="PhoU_div"/>
    <property type="match status" value="1"/>
</dbReference>
<dbReference type="Gene3D" id="1.20.58.220">
    <property type="entry name" value="Phosphate transport system protein phou homolog 2, domain 2"/>
    <property type="match status" value="1"/>
</dbReference>